<evidence type="ECO:0000256" key="7">
    <source>
        <dbReference type="RuleBase" id="RU000620"/>
    </source>
</evidence>
<comment type="similarity">
    <text evidence="7">Belongs to the high-potential iron-sulfur protein (HiPIP) family.</text>
</comment>
<proteinExistence type="inferred from homology"/>
<protein>
    <recommendedName>
        <fullName evidence="7">High-potential iron-sulfur protein</fullName>
        <shortName evidence="7">HiPIP</shortName>
    </recommendedName>
</protein>
<accession>A0A935PZC2</accession>
<dbReference type="GO" id="GO:0009055">
    <property type="term" value="F:electron transfer activity"/>
    <property type="evidence" value="ECO:0007669"/>
    <property type="project" value="InterPro"/>
</dbReference>
<organism evidence="9 10">
    <name type="scientific">Candidatus Accumulibacter proximus</name>
    <dbReference type="NCBI Taxonomy" id="2954385"/>
    <lineage>
        <taxon>Bacteria</taxon>
        <taxon>Pseudomonadati</taxon>
        <taxon>Pseudomonadota</taxon>
        <taxon>Betaproteobacteria</taxon>
        <taxon>Candidatus Accumulibacter</taxon>
    </lineage>
</organism>
<evidence type="ECO:0000256" key="1">
    <source>
        <dbReference type="ARBA" id="ARBA00022448"/>
    </source>
</evidence>
<comment type="caution">
    <text evidence="9">The sequence shown here is derived from an EMBL/GenBank/DDBJ whole genome shotgun (WGS) entry which is preliminary data.</text>
</comment>
<dbReference type="GO" id="GO:0046872">
    <property type="term" value="F:metal ion binding"/>
    <property type="evidence" value="ECO:0007669"/>
    <property type="project" value="UniProtKB-KW"/>
</dbReference>
<dbReference type="GO" id="GO:0019646">
    <property type="term" value="P:aerobic electron transport chain"/>
    <property type="evidence" value="ECO:0007669"/>
    <property type="project" value="InterPro"/>
</dbReference>
<evidence type="ECO:0000256" key="6">
    <source>
        <dbReference type="ARBA" id="ARBA00023014"/>
    </source>
</evidence>
<dbReference type="InterPro" id="IPR000170">
    <property type="entry name" value="High_potential_FeS_prot"/>
</dbReference>
<dbReference type="Gene3D" id="4.10.490.10">
    <property type="entry name" value="High potential iron-sulphur protein"/>
    <property type="match status" value="1"/>
</dbReference>
<dbReference type="Proteomes" id="UP000697998">
    <property type="component" value="Unassembled WGS sequence"/>
</dbReference>
<keyword evidence="5 7" id="KW-0408">Iron</keyword>
<gene>
    <name evidence="9" type="ORF">IPJ27_04595</name>
</gene>
<sequence>MTLAARGAVLATSGNAVLYQGKTTDRFGGCTLFAGKQVAGAGFCSAWARKA</sequence>
<comment type="subunit">
    <text evidence="7">Homodimer.</text>
</comment>
<evidence type="ECO:0000256" key="4">
    <source>
        <dbReference type="ARBA" id="ARBA00022982"/>
    </source>
</evidence>
<evidence type="ECO:0000256" key="2">
    <source>
        <dbReference type="ARBA" id="ARBA00022485"/>
    </source>
</evidence>
<keyword evidence="3 7" id="KW-0479">Metal-binding</keyword>
<comment type="function">
    <text evidence="7">Specific class of high-redox-potential 4Fe-4S ferredoxins. Functions in anaerobic electron transport in most purple and in some other photosynthetic bacteria and in at least one genus (Paracoccus) of halophilic, denitrifying bacteria.</text>
</comment>
<keyword evidence="2 7" id="KW-0004">4Fe-4S</keyword>
<keyword evidence="6 7" id="KW-0411">Iron-sulfur</keyword>
<evidence type="ECO:0000313" key="9">
    <source>
        <dbReference type="EMBL" id="MBK7674085.1"/>
    </source>
</evidence>
<dbReference type="Pfam" id="PF01355">
    <property type="entry name" value="HIPIP"/>
    <property type="match status" value="1"/>
</dbReference>
<dbReference type="InterPro" id="IPR036369">
    <property type="entry name" value="HIPIP_sf"/>
</dbReference>
<keyword evidence="4 7" id="KW-0249">Electron transport</keyword>
<dbReference type="AlphaFoldDB" id="A0A935PZC2"/>
<feature type="domain" description="High potential iron-sulfur proteins family profile" evidence="8">
    <location>
        <begin position="1"/>
        <end position="51"/>
    </location>
</feature>
<evidence type="ECO:0000259" key="8">
    <source>
        <dbReference type="PROSITE" id="PS51373"/>
    </source>
</evidence>
<dbReference type="SUPFAM" id="SSF57652">
    <property type="entry name" value="HIPIP (high potential iron protein)"/>
    <property type="match status" value="1"/>
</dbReference>
<dbReference type="EMBL" id="JADJMH010000002">
    <property type="protein sequence ID" value="MBK7674085.1"/>
    <property type="molecule type" value="Genomic_DNA"/>
</dbReference>
<dbReference type="GO" id="GO:0051539">
    <property type="term" value="F:4 iron, 4 sulfur cluster binding"/>
    <property type="evidence" value="ECO:0007669"/>
    <property type="project" value="UniProtKB-KW"/>
</dbReference>
<dbReference type="PROSITE" id="PS51373">
    <property type="entry name" value="HIPIP"/>
    <property type="match status" value="1"/>
</dbReference>
<evidence type="ECO:0000313" key="10">
    <source>
        <dbReference type="Proteomes" id="UP000697998"/>
    </source>
</evidence>
<name>A0A935PZC2_9PROT</name>
<evidence type="ECO:0000256" key="3">
    <source>
        <dbReference type="ARBA" id="ARBA00022723"/>
    </source>
</evidence>
<reference evidence="9 10" key="1">
    <citation type="submission" date="2020-10" db="EMBL/GenBank/DDBJ databases">
        <title>Connecting structure to function with the recovery of over 1000 high-quality activated sludge metagenome-assembled genomes encoding full-length rRNA genes using long-read sequencing.</title>
        <authorList>
            <person name="Singleton C.M."/>
            <person name="Petriglieri F."/>
            <person name="Kristensen J.M."/>
            <person name="Kirkegaard R.H."/>
            <person name="Michaelsen T.Y."/>
            <person name="Andersen M.H."/>
            <person name="Karst S.M."/>
            <person name="Dueholm M.S."/>
            <person name="Nielsen P.H."/>
            <person name="Albertsen M."/>
        </authorList>
    </citation>
    <scope>NUCLEOTIDE SEQUENCE [LARGE SCALE GENOMIC DNA]</scope>
    <source>
        <strain evidence="9">EsbW_18-Q3-R4-48_BATAC.285</strain>
    </source>
</reference>
<evidence type="ECO:0000256" key="5">
    <source>
        <dbReference type="ARBA" id="ARBA00023004"/>
    </source>
</evidence>
<keyword evidence="1 7" id="KW-0813">Transport</keyword>